<evidence type="ECO:0000256" key="2">
    <source>
        <dbReference type="ARBA" id="ARBA00024341"/>
    </source>
</evidence>
<evidence type="ECO:0000313" key="7">
    <source>
        <dbReference type="Proteomes" id="UP001163823"/>
    </source>
</evidence>
<comment type="subunit">
    <text evidence="3">Binds to multiple calmodulin (CaM) in the presence of Ca(2+) and CaM-like proteins.</text>
</comment>
<dbReference type="Pfam" id="PF00612">
    <property type="entry name" value="IQ"/>
    <property type="match status" value="1"/>
</dbReference>
<comment type="caution">
    <text evidence="6">The sequence shown here is derived from an EMBL/GenBank/DDBJ whole genome shotgun (WGS) entry which is preliminary data.</text>
</comment>
<evidence type="ECO:0000256" key="3">
    <source>
        <dbReference type="ARBA" id="ARBA00024378"/>
    </source>
</evidence>
<gene>
    <name evidence="6" type="ORF">O6P43_010102</name>
</gene>
<comment type="similarity">
    <text evidence="2">Belongs to the IQD family.</text>
</comment>
<evidence type="ECO:0000313" key="6">
    <source>
        <dbReference type="EMBL" id="KAJ7972170.1"/>
    </source>
</evidence>
<evidence type="ECO:0000256" key="1">
    <source>
        <dbReference type="ARBA" id="ARBA00022860"/>
    </source>
</evidence>
<dbReference type="PANTHER" id="PTHR32295">
    <property type="entry name" value="IQ-DOMAIN 5-RELATED"/>
    <property type="match status" value="1"/>
</dbReference>
<dbReference type="GO" id="GO:0005516">
    <property type="term" value="F:calmodulin binding"/>
    <property type="evidence" value="ECO:0007669"/>
    <property type="project" value="UniProtKB-KW"/>
</dbReference>
<keyword evidence="1" id="KW-0112">Calmodulin-binding</keyword>
<proteinExistence type="inferred from homology"/>
<dbReference type="Proteomes" id="UP001163823">
    <property type="component" value="Chromosome 4"/>
</dbReference>
<dbReference type="EMBL" id="JARAOO010000004">
    <property type="protein sequence ID" value="KAJ7972170.1"/>
    <property type="molecule type" value="Genomic_DNA"/>
</dbReference>
<reference evidence="6" key="1">
    <citation type="journal article" date="2023" name="Science">
        <title>Elucidation of the pathway for biosynthesis of saponin adjuvants from the soapbark tree.</title>
        <authorList>
            <person name="Reed J."/>
            <person name="Orme A."/>
            <person name="El-Demerdash A."/>
            <person name="Owen C."/>
            <person name="Martin L.B.B."/>
            <person name="Misra R.C."/>
            <person name="Kikuchi S."/>
            <person name="Rejzek M."/>
            <person name="Martin A.C."/>
            <person name="Harkess A."/>
            <person name="Leebens-Mack J."/>
            <person name="Louveau T."/>
            <person name="Stephenson M.J."/>
            <person name="Osbourn A."/>
        </authorList>
    </citation>
    <scope>NUCLEOTIDE SEQUENCE</scope>
    <source>
        <strain evidence="6">S10</strain>
    </source>
</reference>
<dbReference type="InterPro" id="IPR025064">
    <property type="entry name" value="DUF4005"/>
</dbReference>
<dbReference type="PROSITE" id="PS50096">
    <property type="entry name" value="IQ"/>
    <property type="match status" value="2"/>
</dbReference>
<keyword evidence="7" id="KW-1185">Reference proteome</keyword>
<feature type="region of interest" description="Disordered" evidence="4">
    <location>
        <begin position="355"/>
        <end position="376"/>
    </location>
</feature>
<organism evidence="6 7">
    <name type="scientific">Quillaja saponaria</name>
    <name type="common">Soap bark tree</name>
    <dbReference type="NCBI Taxonomy" id="32244"/>
    <lineage>
        <taxon>Eukaryota</taxon>
        <taxon>Viridiplantae</taxon>
        <taxon>Streptophyta</taxon>
        <taxon>Embryophyta</taxon>
        <taxon>Tracheophyta</taxon>
        <taxon>Spermatophyta</taxon>
        <taxon>Magnoliopsida</taxon>
        <taxon>eudicotyledons</taxon>
        <taxon>Gunneridae</taxon>
        <taxon>Pentapetalae</taxon>
        <taxon>rosids</taxon>
        <taxon>fabids</taxon>
        <taxon>Fabales</taxon>
        <taxon>Quillajaceae</taxon>
        <taxon>Quillaja</taxon>
    </lineage>
</organism>
<feature type="domain" description="DUF4005" evidence="5">
    <location>
        <begin position="335"/>
        <end position="396"/>
    </location>
</feature>
<name>A0AAD7PZQ6_QUISA</name>
<accession>A0AAD7PZQ6</accession>
<protein>
    <submittedName>
        <fullName evidence="6">Protein IQ-DOMAIN like</fullName>
    </submittedName>
</protein>
<dbReference type="PANTHER" id="PTHR32295:SF212">
    <property type="entry name" value="CALMODULIN BINDING PROTEIN-RELATED"/>
    <property type="match status" value="1"/>
</dbReference>
<sequence length="426" mass="47706">MGKTHCWFGWVKKLFTSHEAKAKKPKNWRWPFGRSKCKQYPAIDAPNRTLTEATAEQRKHALAVAAATAAAAEAAVAAAQAAAEVVWLTSASHSWHYQKGDPILAAIKIQSAYRAHLARKALRALKGLVRLQSIVRGRAVRRQLINTLKQFPSNGRREVDVHEGSTPTAYGRCKTGQKKQFLGPKKQFTNFLSQLESCSQGNWDCSLHLKEDIEAEMLRKQEAIIKRERMEKYSFSHRERRNPHMVEESVLNKDFGRGSCRLEQLVGKETCNTEGLQTLKSAIPSTLISKELYGTRVTLKNTRKEDLQEGLNSQASYQRRSIFHVKQNPAGDDSSMPNSPAFSTNMVVTESAKEKARSMSTPRQRAGFPDISPKHSAEHKRGVSLWSSYDGATMKTNGNSVVSQQGIWEKDVMFQVEVAGPQDVDV</sequence>
<dbReference type="KEGG" id="qsa:O6P43_010102"/>
<evidence type="ECO:0000259" key="5">
    <source>
        <dbReference type="Pfam" id="PF13178"/>
    </source>
</evidence>
<dbReference type="AlphaFoldDB" id="A0AAD7PZQ6"/>
<dbReference type="Gene3D" id="1.20.5.190">
    <property type="match status" value="1"/>
</dbReference>
<dbReference type="InterPro" id="IPR000048">
    <property type="entry name" value="IQ_motif_EF-hand-BS"/>
</dbReference>
<evidence type="ECO:0000256" key="4">
    <source>
        <dbReference type="SAM" id="MobiDB-lite"/>
    </source>
</evidence>
<dbReference type="Pfam" id="PF13178">
    <property type="entry name" value="DUF4005"/>
    <property type="match status" value="1"/>
</dbReference>
<dbReference type="CDD" id="cd23767">
    <property type="entry name" value="IQCD"/>
    <property type="match status" value="1"/>
</dbReference>